<gene>
    <name evidence="2" type="ORF">GPUH_LOCUS26153</name>
</gene>
<accession>A0A183EYW0</accession>
<evidence type="ECO:0000313" key="3">
    <source>
        <dbReference type="Proteomes" id="UP000271098"/>
    </source>
</evidence>
<feature type="compositionally biased region" description="Polar residues" evidence="1">
    <location>
        <begin position="1"/>
        <end position="14"/>
    </location>
</feature>
<name>A0A183EYW0_9BILA</name>
<reference evidence="2 3" key="2">
    <citation type="submission" date="2018-11" db="EMBL/GenBank/DDBJ databases">
        <authorList>
            <consortium name="Pathogen Informatics"/>
        </authorList>
    </citation>
    <scope>NUCLEOTIDE SEQUENCE [LARGE SCALE GENOMIC DNA]</scope>
</reference>
<evidence type="ECO:0000313" key="4">
    <source>
        <dbReference type="WBParaSite" id="GPUH_0002618101-mRNA-1"/>
    </source>
</evidence>
<dbReference type="AlphaFoldDB" id="A0A183EYW0"/>
<evidence type="ECO:0000256" key="1">
    <source>
        <dbReference type="SAM" id="MobiDB-lite"/>
    </source>
</evidence>
<dbReference type="EMBL" id="UYRT01108934">
    <property type="protein sequence ID" value="VDN45167.1"/>
    <property type="molecule type" value="Genomic_DNA"/>
</dbReference>
<feature type="compositionally biased region" description="Low complexity" evidence="1">
    <location>
        <begin position="42"/>
        <end position="57"/>
    </location>
</feature>
<evidence type="ECO:0000313" key="2">
    <source>
        <dbReference type="EMBL" id="VDN45167.1"/>
    </source>
</evidence>
<feature type="compositionally biased region" description="Polar residues" evidence="1">
    <location>
        <begin position="22"/>
        <end position="33"/>
    </location>
</feature>
<protein>
    <submittedName>
        <fullName evidence="4">Growth-regulating factor</fullName>
    </submittedName>
</protein>
<feature type="region of interest" description="Disordered" evidence="1">
    <location>
        <begin position="1"/>
        <end position="76"/>
    </location>
</feature>
<organism evidence="4">
    <name type="scientific">Gongylonema pulchrum</name>
    <dbReference type="NCBI Taxonomy" id="637853"/>
    <lineage>
        <taxon>Eukaryota</taxon>
        <taxon>Metazoa</taxon>
        <taxon>Ecdysozoa</taxon>
        <taxon>Nematoda</taxon>
        <taxon>Chromadorea</taxon>
        <taxon>Rhabditida</taxon>
        <taxon>Spirurina</taxon>
        <taxon>Spiruromorpha</taxon>
        <taxon>Spiruroidea</taxon>
        <taxon>Gongylonematidae</taxon>
        <taxon>Gongylonema</taxon>
    </lineage>
</organism>
<proteinExistence type="predicted"/>
<dbReference type="WBParaSite" id="GPUH_0002618101-mRNA-1">
    <property type="protein sequence ID" value="GPUH_0002618101-mRNA-1"/>
    <property type="gene ID" value="GPUH_0002618101"/>
</dbReference>
<sequence length="92" mass="9586">MRLMNNQGISCHSSLNEEDSGSSENQNNSNTAMWSAPDWLIGGSSTSSSSSESQVGSENGLLFDNTPDCSIEGNSSESTVCVNDELCGTGSN</sequence>
<dbReference type="Proteomes" id="UP000271098">
    <property type="component" value="Unassembled WGS sequence"/>
</dbReference>
<keyword evidence="3" id="KW-1185">Reference proteome</keyword>
<reference evidence="4" key="1">
    <citation type="submission" date="2016-06" db="UniProtKB">
        <authorList>
            <consortium name="WormBaseParasite"/>
        </authorList>
    </citation>
    <scope>IDENTIFICATION</scope>
</reference>